<dbReference type="Proteomes" id="UP001354649">
    <property type="component" value="Unassembled WGS sequence"/>
</dbReference>
<dbReference type="Pfam" id="PF05199">
    <property type="entry name" value="GMC_oxred_C"/>
    <property type="match status" value="1"/>
</dbReference>
<reference evidence="4 5" key="1">
    <citation type="submission" date="2023-11" db="EMBL/GenBank/DDBJ databases">
        <title>30 novel species of actinomycetes from the DSMZ collection.</title>
        <authorList>
            <person name="Nouioui I."/>
        </authorList>
    </citation>
    <scope>NUCLEOTIDE SEQUENCE [LARGE SCALE GENOMIC DNA]</scope>
    <source>
        <strain evidence="4 5">DSM 41602</strain>
    </source>
</reference>
<evidence type="ECO:0000259" key="3">
    <source>
        <dbReference type="Pfam" id="PF05199"/>
    </source>
</evidence>
<comment type="caution">
    <text evidence="4">The sequence shown here is derived from an EMBL/GenBank/DDBJ whole genome shotgun (WGS) entry which is preliminary data.</text>
</comment>
<evidence type="ECO:0000256" key="2">
    <source>
        <dbReference type="SAM" id="MobiDB-lite"/>
    </source>
</evidence>
<dbReference type="PANTHER" id="PTHR11552:SF147">
    <property type="entry name" value="CHOLINE DEHYDROGENASE, MITOCHONDRIAL"/>
    <property type="match status" value="1"/>
</dbReference>
<dbReference type="SUPFAM" id="SSF51905">
    <property type="entry name" value="FAD/NAD(P)-binding domain"/>
    <property type="match status" value="1"/>
</dbReference>
<dbReference type="InterPro" id="IPR007867">
    <property type="entry name" value="GMC_OxRtase_C"/>
</dbReference>
<name>A0ABD5J3G7_9ACTN</name>
<dbReference type="InterPro" id="IPR036188">
    <property type="entry name" value="FAD/NAD-bd_sf"/>
</dbReference>
<sequence>MTAASAAPAARCGSTVVDPRLRVRGVEGPRIADGPIMPSIVPAHTDAACVMIGEMAAELVRADASDGSPRPLTTEGRSPGSNPHSRSAPVWSTRRRRCRGDSGPH</sequence>
<evidence type="ECO:0000256" key="1">
    <source>
        <dbReference type="ARBA" id="ARBA00010790"/>
    </source>
</evidence>
<dbReference type="AlphaFoldDB" id="A0ABD5J3G7"/>
<dbReference type="PANTHER" id="PTHR11552">
    <property type="entry name" value="GLUCOSE-METHANOL-CHOLINE GMC OXIDOREDUCTASE"/>
    <property type="match status" value="1"/>
</dbReference>
<feature type="compositionally biased region" description="Polar residues" evidence="2">
    <location>
        <begin position="75"/>
        <end position="85"/>
    </location>
</feature>
<proteinExistence type="inferred from homology"/>
<organism evidence="4 5">
    <name type="scientific">Streptomyces antimycoticus</name>
    <dbReference type="NCBI Taxonomy" id="68175"/>
    <lineage>
        <taxon>Bacteria</taxon>
        <taxon>Bacillati</taxon>
        <taxon>Actinomycetota</taxon>
        <taxon>Actinomycetes</taxon>
        <taxon>Kitasatosporales</taxon>
        <taxon>Streptomycetaceae</taxon>
        <taxon>Streptomyces</taxon>
        <taxon>Streptomyces violaceusniger group</taxon>
    </lineage>
</organism>
<evidence type="ECO:0000313" key="4">
    <source>
        <dbReference type="EMBL" id="MEE4582898.1"/>
    </source>
</evidence>
<feature type="domain" description="Glucose-methanol-choline oxidoreductase C-terminal" evidence="3">
    <location>
        <begin position="14"/>
        <end position="53"/>
    </location>
</feature>
<dbReference type="EMBL" id="JAZBJQ010000003">
    <property type="protein sequence ID" value="MEE4582898.1"/>
    <property type="molecule type" value="Genomic_DNA"/>
</dbReference>
<dbReference type="InterPro" id="IPR012132">
    <property type="entry name" value="GMC_OxRdtase"/>
</dbReference>
<evidence type="ECO:0000313" key="5">
    <source>
        <dbReference type="Proteomes" id="UP001354649"/>
    </source>
</evidence>
<protein>
    <submittedName>
        <fullName evidence="4">GMC oxidoreductase</fullName>
    </submittedName>
</protein>
<gene>
    <name evidence="4" type="ORF">V2K49_06860</name>
</gene>
<dbReference type="RefSeq" id="WP_086709883.1">
    <property type="nucleotide sequence ID" value="NZ_CP127865.1"/>
</dbReference>
<comment type="similarity">
    <text evidence="1">Belongs to the GMC oxidoreductase family.</text>
</comment>
<dbReference type="Gene3D" id="3.50.50.60">
    <property type="entry name" value="FAD/NAD(P)-binding domain"/>
    <property type="match status" value="1"/>
</dbReference>
<feature type="region of interest" description="Disordered" evidence="2">
    <location>
        <begin position="61"/>
        <end position="105"/>
    </location>
</feature>
<accession>A0ABD5J3G7</accession>